<keyword evidence="1" id="KW-0812">Transmembrane</keyword>
<evidence type="ECO:0000313" key="2">
    <source>
        <dbReference type="EMBL" id="QIL01497.1"/>
    </source>
</evidence>
<evidence type="ECO:0000256" key="1">
    <source>
        <dbReference type="SAM" id="Phobius"/>
    </source>
</evidence>
<organism evidence="2 3">
    <name type="scientific">Sphingomonas sinipercae</name>
    <dbReference type="NCBI Taxonomy" id="2714944"/>
    <lineage>
        <taxon>Bacteria</taxon>
        <taxon>Pseudomonadati</taxon>
        <taxon>Pseudomonadota</taxon>
        <taxon>Alphaproteobacteria</taxon>
        <taxon>Sphingomonadales</taxon>
        <taxon>Sphingomonadaceae</taxon>
        <taxon>Sphingomonas</taxon>
    </lineage>
</organism>
<gene>
    <name evidence="2" type="ORF">G7078_00960</name>
</gene>
<reference evidence="2 3" key="1">
    <citation type="submission" date="2020-03" db="EMBL/GenBank/DDBJ databases">
        <title>Sphingomonas sp. nov., isolated from fish.</title>
        <authorList>
            <person name="Hyun D.-W."/>
            <person name="Bae J.-W."/>
        </authorList>
    </citation>
    <scope>NUCLEOTIDE SEQUENCE [LARGE SCALE GENOMIC DNA]</scope>
    <source>
        <strain evidence="2 3">HDW15C</strain>
    </source>
</reference>
<sequence>MDVEVENPHDHVAHRTGHQWLDKVLPISALFVSFISILIAWHHGQVMKELVHQNERLVQANSLPYLTTGFEADLSKPGERFATLRFSNDGIGPAEIRWAEYRLDGRPKDNMAAVLTACCNAPGKIRSLQSSLAGTMLRAGSDTTYFEIREIGATSAAVEKLIKTVQENRLVAKACYCSVFGECWTAATNIERPVPVHSCPIVRREEG</sequence>
<feature type="transmembrane region" description="Helical" evidence="1">
    <location>
        <begin position="24"/>
        <end position="41"/>
    </location>
</feature>
<keyword evidence="1" id="KW-1133">Transmembrane helix</keyword>
<accession>A0A6G7ZKH5</accession>
<dbReference type="KEGG" id="ssin:G7078_00960"/>
<dbReference type="RefSeq" id="WP_166092074.1">
    <property type="nucleotide sequence ID" value="NZ_CP049871.1"/>
</dbReference>
<keyword evidence="1" id="KW-0472">Membrane</keyword>
<evidence type="ECO:0000313" key="3">
    <source>
        <dbReference type="Proteomes" id="UP000502502"/>
    </source>
</evidence>
<dbReference type="Proteomes" id="UP000502502">
    <property type="component" value="Chromosome"/>
</dbReference>
<proteinExistence type="predicted"/>
<dbReference type="AlphaFoldDB" id="A0A6G7ZKH5"/>
<protein>
    <submittedName>
        <fullName evidence="2">Uncharacterized protein</fullName>
    </submittedName>
</protein>
<keyword evidence="3" id="KW-1185">Reference proteome</keyword>
<dbReference type="EMBL" id="CP049871">
    <property type="protein sequence ID" value="QIL01497.1"/>
    <property type="molecule type" value="Genomic_DNA"/>
</dbReference>
<name>A0A6G7ZKH5_9SPHN</name>